<reference evidence="4 5" key="1">
    <citation type="submission" date="2019-07" db="EMBL/GenBank/DDBJ databases">
        <title>Diversity of Bacteria from Kongsfjorden, Arctic.</title>
        <authorList>
            <person name="Yu Y."/>
        </authorList>
    </citation>
    <scope>NUCLEOTIDE SEQUENCE [LARGE SCALE GENOMIC DNA]</scope>
    <source>
        <strain evidence="4 5">SM1923</strain>
    </source>
</reference>
<keyword evidence="5" id="KW-1185">Reference proteome</keyword>
<dbReference type="NCBIfam" id="TIGR01981">
    <property type="entry name" value="sufD"/>
    <property type="match status" value="1"/>
</dbReference>
<protein>
    <submittedName>
        <fullName evidence="4">Fe-S cluster assembly protein SufD</fullName>
    </submittedName>
</protein>
<evidence type="ECO:0000259" key="2">
    <source>
        <dbReference type="Pfam" id="PF01458"/>
    </source>
</evidence>
<dbReference type="InterPro" id="IPR011542">
    <property type="entry name" value="SUF_FeS_clus_asmbl_SufD"/>
</dbReference>
<evidence type="ECO:0000259" key="3">
    <source>
        <dbReference type="Pfam" id="PF19295"/>
    </source>
</evidence>
<sequence>MTALATAPVPGSEAFTSEFAARKPRFSADPSWMAARRQAGIARFEALGLPTRKVEAWKYTDTQSLGRQAYQLADDATLSSAVMDELALAIDAYRLVFVDGLYNAELSDVAGLPDTVRVVPLSHAILHQPEVVGGSLNRLTGIDFTPFVALNSAFTEEGAVIQVGPRTVLDKPVYALFISRAAVDGQPVTMSHPRLLMQLGSRAEASVIEHHIGETGATNFTNLVAEVMLERGAVLNHYKLGEAATGETHIASVQVEQPRDSQYRSVNLNTGGGLVRNDIVCDLNGNNAHARLDGLFFGRDRQHVDTHTLVNHNEALTFSDENYKGILADRARGVFNGRVLVKRDSQKIEAHQNNANLLLSDRAEINTKPELEIYADDVKCSHGTTTGQLDEGAVFALRARGIDEQTARGLLTLAFANEVMTGLGIDAIAERIERSVAGRLPSRFHLDELVDLSVELAGGTVAVARDEDFA</sequence>
<proteinExistence type="inferred from homology"/>
<dbReference type="InterPro" id="IPR000825">
    <property type="entry name" value="SUF_FeS_clus_asmbl_SufBD_core"/>
</dbReference>
<dbReference type="STRING" id="553385.GCA_000591415_01555"/>
<feature type="domain" description="SUF system FeS cluster assembly SufBD core" evidence="2">
    <location>
        <begin position="189"/>
        <end position="415"/>
    </location>
</feature>
<accession>A0A558HWT8</accession>
<dbReference type="SUPFAM" id="SSF101960">
    <property type="entry name" value="Stabilizer of iron transporter SufD"/>
    <property type="match status" value="1"/>
</dbReference>
<name>A0A558HWT8_9GAMM</name>
<evidence type="ECO:0000313" key="4">
    <source>
        <dbReference type="EMBL" id="TVU73586.1"/>
    </source>
</evidence>
<organism evidence="4 5">
    <name type="scientific">Cobetia crustatorum</name>
    <dbReference type="NCBI Taxonomy" id="553385"/>
    <lineage>
        <taxon>Bacteria</taxon>
        <taxon>Pseudomonadati</taxon>
        <taxon>Pseudomonadota</taxon>
        <taxon>Gammaproteobacteria</taxon>
        <taxon>Oceanospirillales</taxon>
        <taxon>Halomonadaceae</taxon>
        <taxon>Cobetia</taxon>
    </lineage>
</organism>
<dbReference type="GO" id="GO:0016226">
    <property type="term" value="P:iron-sulfur cluster assembly"/>
    <property type="evidence" value="ECO:0007669"/>
    <property type="project" value="InterPro"/>
</dbReference>
<dbReference type="InterPro" id="IPR055346">
    <property type="entry name" value="Fe-S_cluster_assembly_SufBD"/>
</dbReference>
<evidence type="ECO:0000313" key="5">
    <source>
        <dbReference type="Proteomes" id="UP000319941"/>
    </source>
</evidence>
<dbReference type="Pfam" id="PF19295">
    <property type="entry name" value="SufBD_N"/>
    <property type="match status" value="1"/>
</dbReference>
<dbReference type="PANTHER" id="PTHR43575:SF1">
    <property type="entry name" value="PROTEIN ABCI7, CHLOROPLASTIC"/>
    <property type="match status" value="1"/>
</dbReference>
<dbReference type="RefSeq" id="WP_024951725.1">
    <property type="nucleotide sequence ID" value="NZ_CAWOWR010000001.1"/>
</dbReference>
<evidence type="ECO:0000256" key="1">
    <source>
        <dbReference type="ARBA" id="ARBA00043967"/>
    </source>
</evidence>
<dbReference type="InterPro" id="IPR045595">
    <property type="entry name" value="SufBD_N"/>
</dbReference>
<dbReference type="AlphaFoldDB" id="A0A558HWT8"/>
<dbReference type="Proteomes" id="UP000319941">
    <property type="component" value="Unassembled WGS sequence"/>
</dbReference>
<feature type="domain" description="SUF system FeS cluster assembly SufBD N-terminal" evidence="3">
    <location>
        <begin position="30"/>
        <end position="173"/>
    </location>
</feature>
<dbReference type="EMBL" id="VNFH01000001">
    <property type="protein sequence ID" value="TVU73586.1"/>
    <property type="molecule type" value="Genomic_DNA"/>
</dbReference>
<comment type="caution">
    <text evidence="4">The sequence shown here is derived from an EMBL/GenBank/DDBJ whole genome shotgun (WGS) entry which is preliminary data.</text>
</comment>
<gene>
    <name evidence="4" type="primary">sufD</name>
    <name evidence="4" type="ORF">FQP86_00430</name>
</gene>
<dbReference type="PANTHER" id="PTHR43575">
    <property type="entry name" value="PROTEIN ABCI7, CHLOROPLASTIC"/>
    <property type="match status" value="1"/>
</dbReference>
<dbReference type="InterPro" id="IPR037284">
    <property type="entry name" value="SUF_FeS_clus_asmbl_SufBD_sf"/>
</dbReference>
<comment type="similarity">
    <text evidence="1">Belongs to the iron-sulfur cluster assembly SufBD family.</text>
</comment>
<dbReference type="OrthoDB" id="9768262at2"/>
<dbReference type="Pfam" id="PF01458">
    <property type="entry name" value="SUFBD_core"/>
    <property type="match status" value="1"/>
</dbReference>